<organism evidence="5 6">
    <name type="scientific">Chaetoceros tenuissimus</name>
    <dbReference type="NCBI Taxonomy" id="426638"/>
    <lineage>
        <taxon>Eukaryota</taxon>
        <taxon>Sar</taxon>
        <taxon>Stramenopiles</taxon>
        <taxon>Ochrophyta</taxon>
        <taxon>Bacillariophyta</taxon>
        <taxon>Coscinodiscophyceae</taxon>
        <taxon>Chaetocerotophycidae</taxon>
        <taxon>Chaetocerotales</taxon>
        <taxon>Chaetocerotaceae</taxon>
        <taxon>Chaetoceros</taxon>
    </lineage>
</organism>
<evidence type="ECO:0000256" key="2">
    <source>
        <dbReference type="ARBA" id="ARBA00006490"/>
    </source>
</evidence>
<gene>
    <name evidence="5" type="ORF">CTEN210_06306</name>
</gene>
<keyword evidence="6" id="KW-1185">Reference proteome</keyword>
<dbReference type="EMBL" id="BLLK01000038">
    <property type="protein sequence ID" value="GFH49830.1"/>
    <property type="molecule type" value="Genomic_DNA"/>
</dbReference>
<dbReference type="AlphaFoldDB" id="A0AAD3CS45"/>
<dbReference type="PANTHER" id="PTHR11601">
    <property type="entry name" value="CYSTEINE DESULFURYLASE FAMILY MEMBER"/>
    <property type="match status" value="1"/>
</dbReference>
<dbReference type="Pfam" id="PF00266">
    <property type="entry name" value="Aminotran_5"/>
    <property type="match status" value="1"/>
</dbReference>
<evidence type="ECO:0000256" key="3">
    <source>
        <dbReference type="SAM" id="SignalP"/>
    </source>
</evidence>
<feature type="chain" id="PRO_5042155953" description="Aminotransferase class V domain-containing protein" evidence="3">
    <location>
        <begin position="22"/>
        <end position="485"/>
    </location>
</feature>
<evidence type="ECO:0000313" key="5">
    <source>
        <dbReference type="EMBL" id="GFH49830.1"/>
    </source>
</evidence>
<dbReference type="InterPro" id="IPR015424">
    <property type="entry name" value="PyrdxlP-dep_Trfase"/>
</dbReference>
<feature type="domain" description="Aminotransferase class V" evidence="4">
    <location>
        <begin position="65"/>
        <end position="469"/>
    </location>
</feature>
<comment type="cofactor">
    <cofactor evidence="1">
        <name>pyridoxal 5'-phosphate</name>
        <dbReference type="ChEBI" id="CHEBI:597326"/>
    </cofactor>
</comment>
<dbReference type="Gene3D" id="3.90.1150.10">
    <property type="entry name" value="Aspartate Aminotransferase, domain 1"/>
    <property type="match status" value="1"/>
</dbReference>
<feature type="signal peptide" evidence="3">
    <location>
        <begin position="1"/>
        <end position="21"/>
    </location>
</feature>
<dbReference type="InterPro" id="IPR000192">
    <property type="entry name" value="Aminotrans_V_dom"/>
</dbReference>
<sequence length="485" mass="53206">MRRLQLATLSLLAKRLTPSDAFPVSSFATNACKRSHYSFFRKINLCHSKSSRLYSSGTKEDEKCIYLDYNGTTPIDKRVVEAMMPYLTHHFGNPSSSHFYGDEPKKAISKARKSILGLMFSNKEYIESLEHQNEIIFTSCGTEADHLAIHLAIESHKAKFENSGSIPHIITSNVEHPAVEEYLKALEQEGKIQVTYVPVNTEGMVSKEDMIKVIDEKKDDTILVTLMLANNESGALQPVREVADYCNELGILFHTDAAQAVGKVSLAMDECEVGLGSHVDMVTIVGHKFGAPKGIGCLYVRRGSFQKNDDMVQPSRFMLLGGGQEGGRRAGTENVPYIVALGTAADIMTEQKDGNFQWQVNARHMEEMRKRLHRNLVAGLGADIVRENGPCLYSDRLPNTLSVGLKGINSGDLLLNIGQQVACAAGSACHASGGGVSAILKAMSVPMEYARGTLRLSLGPTTSREDIDKASEIIIDEAKRQLDIQ</sequence>
<dbReference type="SUPFAM" id="SSF53383">
    <property type="entry name" value="PLP-dependent transferases"/>
    <property type="match status" value="1"/>
</dbReference>
<keyword evidence="3" id="KW-0732">Signal</keyword>
<protein>
    <recommendedName>
        <fullName evidence="4">Aminotransferase class V domain-containing protein</fullName>
    </recommendedName>
</protein>
<proteinExistence type="inferred from homology"/>
<comment type="caution">
    <text evidence="5">The sequence shown here is derived from an EMBL/GenBank/DDBJ whole genome shotgun (WGS) entry which is preliminary data.</text>
</comment>
<dbReference type="InterPro" id="IPR015422">
    <property type="entry name" value="PyrdxlP-dep_Trfase_small"/>
</dbReference>
<accession>A0AAD3CS45</accession>
<reference evidence="5 6" key="1">
    <citation type="journal article" date="2021" name="Sci. Rep.">
        <title>The genome of the diatom Chaetoceros tenuissimus carries an ancient integrated fragment of an extant virus.</title>
        <authorList>
            <person name="Hongo Y."/>
            <person name="Kimura K."/>
            <person name="Takaki Y."/>
            <person name="Yoshida Y."/>
            <person name="Baba S."/>
            <person name="Kobayashi G."/>
            <person name="Nagasaki K."/>
            <person name="Hano T."/>
            <person name="Tomaru Y."/>
        </authorList>
    </citation>
    <scope>NUCLEOTIDE SEQUENCE [LARGE SCALE GENOMIC DNA]</scope>
    <source>
        <strain evidence="5 6">NIES-3715</strain>
    </source>
</reference>
<dbReference type="PANTHER" id="PTHR11601:SF34">
    <property type="entry name" value="CYSTEINE DESULFURASE"/>
    <property type="match status" value="1"/>
</dbReference>
<dbReference type="InterPro" id="IPR015421">
    <property type="entry name" value="PyrdxlP-dep_Trfase_major"/>
</dbReference>
<dbReference type="Gene3D" id="1.10.260.50">
    <property type="match status" value="1"/>
</dbReference>
<evidence type="ECO:0000256" key="1">
    <source>
        <dbReference type="ARBA" id="ARBA00001933"/>
    </source>
</evidence>
<dbReference type="Proteomes" id="UP001054902">
    <property type="component" value="Unassembled WGS sequence"/>
</dbReference>
<comment type="similarity">
    <text evidence="2">Belongs to the class-V pyridoxal-phosphate-dependent aminotransferase family. NifS/IscS subfamily.</text>
</comment>
<evidence type="ECO:0000259" key="4">
    <source>
        <dbReference type="Pfam" id="PF00266"/>
    </source>
</evidence>
<dbReference type="Gene3D" id="3.40.640.10">
    <property type="entry name" value="Type I PLP-dependent aspartate aminotransferase-like (Major domain)"/>
    <property type="match status" value="1"/>
</dbReference>
<name>A0AAD3CS45_9STRA</name>
<evidence type="ECO:0000313" key="6">
    <source>
        <dbReference type="Proteomes" id="UP001054902"/>
    </source>
</evidence>